<keyword evidence="4" id="KW-1185">Reference proteome</keyword>
<organism evidence="3 4">
    <name type="scientific">Dreissena polymorpha</name>
    <name type="common">Zebra mussel</name>
    <name type="synonym">Mytilus polymorpha</name>
    <dbReference type="NCBI Taxonomy" id="45954"/>
    <lineage>
        <taxon>Eukaryota</taxon>
        <taxon>Metazoa</taxon>
        <taxon>Spiralia</taxon>
        <taxon>Lophotrochozoa</taxon>
        <taxon>Mollusca</taxon>
        <taxon>Bivalvia</taxon>
        <taxon>Autobranchia</taxon>
        <taxon>Heteroconchia</taxon>
        <taxon>Euheterodonta</taxon>
        <taxon>Imparidentia</taxon>
        <taxon>Neoheterodontei</taxon>
        <taxon>Myida</taxon>
        <taxon>Dreissenoidea</taxon>
        <taxon>Dreissenidae</taxon>
        <taxon>Dreissena</taxon>
    </lineage>
</organism>
<dbReference type="SUPFAM" id="SSF57845">
    <property type="entry name" value="B-box zinc-binding domain"/>
    <property type="match status" value="1"/>
</dbReference>
<accession>A0A9D4FNY3</accession>
<dbReference type="GO" id="GO:0008270">
    <property type="term" value="F:zinc ion binding"/>
    <property type="evidence" value="ECO:0007669"/>
    <property type="project" value="UniProtKB-KW"/>
</dbReference>
<dbReference type="SUPFAM" id="SSF63829">
    <property type="entry name" value="Calcium-dependent phosphotriesterase"/>
    <property type="match status" value="1"/>
</dbReference>
<sequence length="598" mass="67058">MATSKKTQNKTDSKRDNTGEFIGQLSVTQMCAPCMKSNISKSASYCCKDCDEFLCNTCKHPHCVYKPGKHNIVGIQDMVDLKGLDRCQEHSEEVKFYCQDHSKLCCTTCAILHQKCHQLDEIDRLSQRNPTDLHALKPTLLKLESDADSILADCKKPDNNFSRSISNMSSEIDTMKDRIIRLFDAAKKNFISEANALKSEKMSRRQDCCLQLKVEINQMMSLYSAIEENGRPQQKYIVSKRLEEKQKIVQAEQNTPIITIPRELTALLEMGNNFVKQFCHETKTVETSRIKLSSQPKPVTLELIVSVDLYMTGDDEREPLLTGLDFLSDGRLVAVDNANMKCIILNERLQRIRVPYKFNSAPNSVVCLPDDALCVTCEGNVVCFLSVSTDNTITLTREIKTSSAFASICCMSSSLMAVTTSRTFEGDIHPTKQISMDGVESDFNLLLPKKTSKLETMDCTYVQSKNTLVLTSARSNTVHIYDTVKGTFITVTDKNIQEPKSTCVGPGDTVLMCCKNDNPIVHLTVDGAILGTYPVDLKYPRSICVSKDDTRLAVSNHFLEIQQYTQRDGGPKVYGALLERQGLRQNKLQVYKITPAMS</sequence>
<dbReference type="CDD" id="cd19776">
    <property type="entry name" value="Bbox2_TRIM25_C-IV"/>
    <property type="match status" value="1"/>
</dbReference>
<reference evidence="3" key="2">
    <citation type="submission" date="2020-11" db="EMBL/GenBank/DDBJ databases">
        <authorList>
            <person name="McCartney M.A."/>
            <person name="Auch B."/>
            <person name="Kono T."/>
            <person name="Mallez S."/>
            <person name="Becker A."/>
            <person name="Gohl D.M."/>
            <person name="Silverstein K.A.T."/>
            <person name="Koren S."/>
            <person name="Bechman K.B."/>
            <person name="Herman A."/>
            <person name="Abrahante J.E."/>
            <person name="Garbe J."/>
        </authorList>
    </citation>
    <scope>NUCLEOTIDE SEQUENCE</scope>
    <source>
        <strain evidence="3">Duluth1</strain>
        <tissue evidence="3">Whole animal</tissue>
    </source>
</reference>
<protein>
    <recommendedName>
        <fullName evidence="2">B box-type domain-containing protein</fullName>
    </recommendedName>
</protein>
<dbReference type="Gene3D" id="2.130.10.10">
    <property type="entry name" value="YVTN repeat-like/Quinoprotein amine dehydrogenase"/>
    <property type="match status" value="1"/>
</dbReference>
<keyword evidence="1" id="KW-0862">Zinc</keyword>
<evidence type="ECO:0000259" key="2">
    <source>
        <dbReference type="PROSITE" id="PS50119"/>
    </source>
</evidence>
<gene>
    <name evidence="3" type="ORF">DPMN_155132</name>
</gene>
<proteinExistence type="predicted"/>
<dbReference type="InterPro" id="IPR047153">
    <property type="entry name" value="TRIM45/56/19-like"/>
</dbReference>
<evidence type="ECO:0000256" key="1">
    <source>
        <dbReference type="PROSITE-ProRule" id="PRU00024"/>
    </source>
</evidence>
<comment type="caution">
    <text evidence="3">The sequence shown here is derived from an EMBL/GenBank/DDBJ whole genome shotgun (WGS) entry which is preliminary data.</text>
</comment>
<dbReference type="AlphaFoldDB" id="A0A9D4FNY3"/>
<feature type="domain" description="B box-type" evidence="2">
    <location>
        <begin position="82"/>
        <end position="122"/>
    </location>
</feature>
<dbReference type="PROSITE" id="PS50119">
    <property type="entry name" value="ZF_BBOX"/>
    <property type="match status" value="2"/>
</dbReference>
<evidence type="ECO:0000313" key="3">
    <source>
        <dbReference type="EMBL" id="KAH3801481.1"/>
    </source>
</evidence>
<dbReference type="InterPro" id="IPR000315">
    <property type="entry name" value="Znf_B-box"/>
</dbReference>
<dbReference type="PANTHER" id="PTHR25462">
    <property type="entry name" value="BONUS, ISOFORM C-RELATED"/>
    <property type="match status" value="1"/>
</dbReference>
<keyword evidence="1" id="KW-0863">Zinc-finger</keyword>
<feature type="domain" description="B box-type" evidence="2">
    <location>
        <begin position="26"/>
        <end position="75"/>
    </location>
</feature>
<name>A0A9D4FNY3_DREPO</name>
<dbReference type="Gene3D" id="3.30.160.60">
    <property type="entry name" value="Classic Zinc Finger"/>
    <property type="match status" value="1"/>
</dbReference>
<dbReference type="Proteomes" id="UP000828390">
    <property type="component" value="Unassembled WGS sequence"/>
</dbReference>
<evidence type="ECO:0000313" key="4">
    <source>
        <dbReference type="Proteomes" id="UP000828390"/>
    </source>
</evidence>
<dbReference type="PANTHER" id="PTHR25462:SF296">
    <property type="entry name" value="MEIOTIC P26, ISOFORM F"/>
    <property type="match status" value="1"/>
</dbReference>
<dbReference type="EMBL" id="JAIWYP010000007">
    <property type="protein sequence ID" value="KAH3801481.1"/>
    <property type="molecule type" value="Genomic_DNA"/>
</dbReference>
<reference evidence="3" key="1">
    <citation type="journal article" date="2019" name="bioRxiv">
        <title>The Genome of the Zebra Mussel, Dreissena polymorpha: A Resource for Invasive Species Research.</title>
        <authorList>
            <person name="McCartney M.A."/>
            <person name="Auch B."/>
            <person name="Kono T."/>
            <person name="Mallez S."/>
            <person name="Zhang Y."/>
            <person name="Obille A."/>
            <person name="Becker A."/>
            <person name="Abrahante J.E."/>
            <person name="Garbe J."/>
            <person name="Badalamenti J.P."/>
            <person name="Herman A."/>
            <person name="Mangelson H."/>
            <person name="Liachko I."/>
            <person name="Sullivan S."/>
            <person name="Sone E.D."/>
            <person name="Koren S."/>
            <person name="Silverstein K.A.T."/>
            <person name="Beckman K.B."/>
            <person name="Gohl D.M."/>
        </authorList>
    </citation>
    <scope>NUCLEOTIDE SEQUENCE</scope>
    <source>
        <strain evidence="3">Duluth1</strain>
        <tissue evidence="3">Whole animal</tissue>
    </source>
</reference>
<keyword evidence="1" id="KW-0479">Metal-binding</keyword>
<dbReference type="InterPro" id="IPR015943">
    <property type="entry name" value="WD40/YVTN_repeat-like_dom_sf"/>
</dbReference>